<feature type="transmembrane region" description="Helical" evidence="7">
    <location>
        <begin position="237"/>
        <end position="263"/>
    </location>
</feature>
<feature type="transmembrane region" description="Helical" evidence="7">
    <location>
        <begin position="73"/>
        <end position="90"/>
    </location>
</feature>
<gene>
    <name evidence="8" type="ORF">COW99_01155</name>
</gene>
<keyword evidence="2" id="KW-1003">Cell membrane</keyword>
<evidence type="ECO:0000256" key="6">
    <source>
        <dbReference type="ARBA" id="ARBA00023136"/>
    </source>
</evidence>
<evidence type="ECO:0000256" key="2">
    <source>
        <dbReference type="ARBA" id="ARBA00022475"/>
    </source>
</evidence>
<dbReference type="CDD" id="cd06853">
    <property type="entry name" value="GT_WecA_like"/>
    <property type="match status" value="1"/>
</dbReference>
<dbReference type="InterPro" id="IPR000715">
    <property type="entry name" value="Glycosyl_transferase_4"/>
</dbReference>
<evidence type="ECO:0000256" key="4">
    <source>
        <dbReference type="ARBA" id="ARBA00022692"/>
    </source>
</evidence>
<feature type="transmembrane region" description="Helical" evidence="7">
    <location>
        <begin position="203"/>
        <end position="225"/>
    </location>
</feature>
<dbReference type="GO" id="GO:0044038">
    <property type="term" value="P:cell wall macromolecule biosynthetic process"/>
    <property type="evidence" value="ECO:0007669"/>
    <property type="project" value="TreeGrafter"/>
</dbReference>
<comment type="caution">
    <text evidence="8">The sequence shown here is derived from an EMBL/GenBank/DDBJ whole genome shotgun (WGS) entry which is preliminary data.</text>
</comment>
<keyword evidence="6 7" id="KW-0472">Membrane</keyword>
<evidence type="ECO:0000313" key="8">
    <source>
        <dbReference type="EMBL" id="PIP61990.1"/>
    </source>
</evidence>
<dbReference type="AlphaFoldDB" id="A0A2H0BY91"/>
<feature type="transmembrane region" description="Helical" evidence="7">
    <location>
        <begin position="102"/>
        <end position="123"/>
    </location>
</feature>
<accession>A0A2H0BY91</accession>
<sequence length="356" mass="38748">MNLITPFILSFVLSLLFTPLVIRLAHKYSLIDNPTRRKKTTQTHKGSIPRAGGLAIGTAILLAILIILPLSKLIIGIILAILITIIIGIIDDIKESNPYLRFISNLVVAGIIVGVGVGIPFITNPFNGAILLDKLQWTFEFLGQSHSVLIFADLAALIWIVWTMNIVGWSGGVDGQLPGFVTIAAFVIGILSFNYSAHDVSQLTVATLAFITAGAYAGFLPWNFYPQKIMPGYSGKSLAGLLLATLSILSGAKLGTALLVLSIPMTDAAFTLFRRIAKGKSPFWADKGHLHHKLLERGWGRRKIALFYWLTSGVLGLIALSLTSTEKKFFAAALIVTLILMLLSWLHLATHLKKKN</sequence>
<reference evidence="8 9" key="1">
    <citation type="submission" date="2017-09" db="EMBL/GenBank/DDBJ databases">
        <title>Depth-based differentiation of microbial function through sediment-hosted aquifers and enrichment of novel symbionts in the deep terrestrial subsurface.</title>
        <authorList>
            <person name="Probst A.J."/>
            <person name="Ladd B."/>
            <person name="Jarett J.K."/>
            <person name="Geller-Mcgrath D.E."/>
            <person name="Sieber C.M."/>
            <person name="Emerson J.B."/>
            <person name="Anantharaman K."/>
            <person name="Thomas B.C."/>
            <person name="Malmstrom R."/>
            <person name="Stieglmeier M."/>
            <person name="Klingl A."/>
            <person name="Woyke T."/>
            <person name="Ryan C.M."/>
            <person name="Banfield J.F."/>
        </authorList>
    </citation>
    <scope>NUCLEOTIDE SEQUENCE [LARGE SCALE GENOMIC DNA]</scope>
    <source>
        <strain evidence="8">CG22_combo_CG10-13_8_21_14_all_38_20</strain>
    </source>
</reference>
<protein>
    <recommendedName>
        <fullName evidence="10">Undecaprenyl-phosphate alpha-N-acetylglucosaminyl 1-phosphate transferase</fullName>
    </recommendedName>
</protein>
<dbReference type="PANTHER" id="PTHR22926:SF3">
    <property type="entry name" value="UNDECAPRENYL-PHOSPHATE ALPHA-N-ACETYLGLUCOSAMINYL 1-PHOSPHATE TRANSFERASE"/>
    <property type="match status" value="1"/>
</dbReference>
<dbReference type="GO" id="GO:0005886">
    <property type="term" value="C:plasma membrane"/>
    <property type="evidence" value="ECO:0007669"/>
    <property type="project" value="UniProtKB-SubCell"/>
</dbReference>
<evidence type="ECO:0000256" key="1">
    <source>
        <dbReference type="ARBA" id="ARBA00004651"/>
    </source>
</evidence>
<feature type="transmembrane region" description="Helical" evidence="7">
    <location>
        <begin position="143"/>
        <end position="165"/>
    </location>
</feature>
<evidence type="ECO:0008006" key="10">
    <source>
        <dbReference type="Google" id="ProtNLM"/>
    </source>
</evidence>
<dbReference type="GO" id="GO:0071555">
    <property type="term" value="P:cell wall organization"/>
    <property type="evidence" value="ECO:0007669"/>
    <property type="project" value="TreeGrafter"/>
</dbReference>
<keyword evidence="5 7" id="KW-1133">Transmembrane helix</keyword>
<evidence type="ECO:0000256" key="7">
    <source>
        <dbReference type="SAM" id="Phobius"/>
    </source>
</evidence>
<dbReference type="GO" id="GO:0016780">
    <property type="term" value="F:phosphotransferase activity, for other substituted phosphate groups"/>
    <property type="evidence" value="ECO:0007669"/>
    <property type="project" value="InterPro"/>
</dbReference>
<feature type="transmembrane region" description="Helical" evidence="7">
    <location>
        <begin position="177"/>
        <end position="197"/>
    </location>
</feature>
<feature type="transmembrane region" description="Helical" evidence="7">
    <location>
        <begin position="6"/>
        <end position="26"/>
    </location>
</feature>
<organism evidence="8 9">
    <name type="scientific">Candidatus Roizmanbacteria bacterium CG22_combo_CG10-13_8_21_14_all_38_20</name>
    <dbReference type="NCBI Taxonomy" id="1974862"/>
    <lineage>
        <taxon>Bacteria</taxon>
        <taxon>Candidatus Roizmaniibacteriota</taxon>
    </lineage>
</organism>
<evidence type="ECO:0000313" key="9">
    <source>
        <dbReference type="Proteomes" id="UP000231246"/>
    </source>
</evidence>
<dbReference type="PANTHER" id="PTHR22926">
    <property type="entry name" value="PHOSPHO-N-ACETYLMURAMOYL-PENTAPEPTIDE-TRANSFERASE"/>
    <property type="match status" value="1"/>
</dbReference>
<comment type="subcellular location">
    <subcellularLocation>
        <location evidence="1">Cell membrane</location>
        <topology evidence="1">Multi-pass membrane protein</topology>
    </subcellularLocation>
</comment>
<feature type="transmembrane region" description="Helical" evidence="7">
    <location>
        <begin position="329"/>
        <end position="348"/>
    </location>
</feature>
<feature type="transmembrane region" description="Helical" evidence="7">
    <location>
        <begin position="304"/>
        <end position="322"/>
    </location>
</feature>
<keyword evidence="4 7" id="KW-0812">Transmembrane</keyword>
<evidence type="ECO:0000256" key="3">
    <source>
        <dbReference type="ARBA" id="ARBA00022679"/>
    </source>
</evidence>
<dbReference type="Proteomes" id="UP000231246">
    <property type="component" value="Unassembled WGS sequence"/>
</dbReference>
<proteinExistence type="predicted"/>
<dbReference type="EMBL" id="PCTA01000009">
    <property type="protein sequence ID" value="PIP61990.1"/>
    <property type="molecule type" value="Genomic_DNA"/>
</dbReference>
<evidence type="ECO:0000256" key="5">
    <source>
        <dbReference type="ARBA" id="ARBA00022989"/>
    </source>
</evidence>
<dbReference type="Pfam" id="PF00953">
    <property type="entry name" value="Glycos_transf_4"/>
    <property type="match status" value="1"/>
</dbReference>
<feature type="transmembrane region" description="Helical" evidence="7">
    <location>
        <begin position="47"/>
        <end position="67"/>
    </location>
</feature>
<keyword evidence="3" id="KW-0808">Transferase</keyword>
<name>A0A2H0BY91_9BACT</name>
<dbReference type="GO" id="GO:0009103">
    <property type="term" value="P:lipopolysaccharide biosynthetic process"/>
    <property type="evidence" value="ECO:0007669"/>
    <property type="project" value="TreeGrafter"/>
</dbReference>